<sequence>MSNYKTSKLQYYKWADLEPCENNTGGCFHRNRKTGQMILANISGIPEEAVAELMPNYFLLSSDEAKQMTTTMFGQQFLSEEGRVMIMSLTNFMPLQMKLELYKTSLAPASTKKTNARLFPGLLAKYRERRKSPMPMNILQQVISTEEAIEIFDQFNINKSLITVVPDIPYQHSVMKRFQNGTETLATFNHNSEKSLYKEEALWMVFKECVCGFDWDESQNVDNFLRRQIIDAMYIMNAAGVTMFTLNFVRVFLSIKASPDYWTSAANKPSSELDYFFEKKLGNSSMSKAEYYQMADTFHLAKYETDPEDYIPVWKVRVYMATAWINQFFGKSDRVLREQLMYGVRHFVLEPGALIVIQKLLACFVSHDAPKAQRSVPKIRLLHVLTETSRFALKSCCCRDASFEIGKCSGTVSKSTETLGPPEKVSKSSQTVSSPPEKFPKLLKTPEPLKELMKSTEAVPKPFEVHKNPKPPNSKLSQTPKPKPNKSLQAPPSAPTDPSNESKLCDKCNRNGKALNTAKTALAEAQAKASKYETQAKQTREMEKKMKKLRKENEHQQKDIKDMKVEKEKCDERETILKNEIVKLTGKVKDLEGKLENEQQEKTNFEEESAMLRRNFEILQVHVAKRESKRPYVNRPSIFTPTGSKMSVDDWVRVKEDFENDEVWVVAKKRMIENLISKTADPEIRRYCQFELSQYVGSIQLYETIINLNIEKINFTGETSNLQPLPNYPHLSQKFIDLFNEMLKKEADEVPSDPENECYICQEAFADEEKRLFCSTCKKPVHLTCEADWEEAQKKSMIKELSCGHCRGKETFKDDLEKENRDGKQ</sequence>
<dbReference type="CDD" id="cd15489">
    <property type="entry name" value="PHD_SF"/>
    <property type="match status" value="1"/>
</dbReference>
<dbReference type="EMBL" id="GL379817">
    <property type="protein sequence ID" value="EGT46324.1"/>
    <property type="molecule type" value="Genomic_DNA"/>
</dbReference>
<evidence type="ECO:0000256" key="1">
    <source>
        <dbReference type="SAM" id="Coils"/>
    </source>
</evidence>
<dbReference type="AlphaFoldDB" id="G0MWW9"/>
<feature type="region of interest" description="Disordered" evidence="2">
    <location>
        <begin position="412"/>
        <end position="508"/>
    </location>
</feature>
<feature type="coiled-coil region" evidence="1">
    <location>
        <begin position="515"/>
        <end position="615"/>
    </location>
</feature>
<name>G0MWW9_CAEBE</name>
<evidence type="ECO:0008006" key="5">
    <source>
        <dbReference type="Google" id="ProtNLM"/>
    </source>
</evidence>
<accession>G0MWW9</accession>
<dbReference type="Proteomes" id="UP000008068">
    <property type="component" value="Unassembled WGS sequence"/>
</dbReference>
<keyword evidence="1" id="KW-0175">Coiled coil</keyword>
<keyword evidence="4" id="KW-1185">Reference proteome</keyword>
<evidence type="ECO:0000256" key="2">
    <source>
        <dbReference type="SAM" id="MobiDB-lite"/>
    </source>
</evidence>
<dbReference type="SUPFAM" id="SSF57903">
    <property type="entry name" value="FYVE/PHD zinc finger"/>
    <property type="match status" value="1"/>
</dbReference>
<feature type="compositionally biased region" description="Polar residues" evidence="2">
    <location>
        <begin position="474"/>
        <end position="502"/>
    </location>
</feature>
<evidence type="ECO:0000313" key="4">
    <source>
        <dbReference type="Proteomes" id="UP000008068"/>
    </source>
</evidence>
<dbReference type="HOGENOM" id="CLU_298308_0_0_1"/>
<reference evidence="4" key="1">
    <citation type="submission" date="2011-07" db="EMBL/GenBank/DDBJ databases">
        <authorList>
            <consortium name="Caenorhabditis brenneri Sequencing and Analysis Consortium"/>
            <person name="Wilson R.K."/>
        </authorList>
    </citation>
    <scope>NUCLEOTIDE SEQUENCE [LARGE SCALE GENOMIC DNA]</scope>
    <source>
        <strain evidence="4">PB2801</strain>
    </source>
</reference>
<protein>
    <recommendedName>
        <fullName evidence="5">RING-type domain-containing protein</fullName>
    </recommendedName>
</protein>
<evidence type="ECO:0000313" key="3">
    <source>
        <dbReference type="EMBL" id="EGT46324.1"/>
    </source>
</evidence>
<proteinExistence type="predicted"/>
<dbReference type="InterPro" id="IPR011011">
    <property type="entry name" value="Znf_FYVE_PHD"/>
</dbReference>
<dbReference type="InParanoid" id="G0MWW9"/>
<gene>
    <name evidence="3" type="ORF">CAEBREN_14388</name>
</gene>
<dbReference type="OrthoDB" id="8062037at2759"/>
<organism evidence="4">
    <name type="scientific">Caenorhabditis brenneri</name>
    <name type="common">Nematode worm</name>
    <dbReference type="NCBI Taxonomy" id="135651"/>
    <lineage>
        <taxon>Eukaryota</taxon>
        <taxon>Metazoa</taxon>
        <taxon>Ecdysozoa</taxon>
        <taxon>Nematoda</taxon>
        <taxon>Chromadorea</taxon>
        <taxon>Rhabditida</taxon>
        <taxon>Rhabditina</taxon>
        <taxon>Rhabditomorpha</taxon>
        <taxon>Rhabditoidea</taxon>
        <taxon>Rhabditidae</taxon>
        <taxon>Peloderinae</taxon>
        <taxon>Caenorhabditis</taxon>
    </lineage>
</organism>